<proteinExistence type="predicted"/>
<gene>
    <name evidence="1" type="ORF">F2Q70_00019109</name>
</gene>
<dbReference type="AlphaFoldDB" id="A0A8S9GUE8"/>
<protein>
    <submittedName>
        <fullName evidence="1">Uncharacterized protein</fullName>
    </submittedName>
</protein>
<sequence length="130" mass="14491">MMFKESVNSGWGDAARLDVEMSAMVKVFTLKNWMLSFEFDSLFGLKILPTSSTTNWGKYFVLLTLRTPSIKHVLKHHGFDYCQVVLVPEGVNSLAFEIAASVTTGLRYQSYIANGGPSWLSPAIRNQALP</sequence>
<evidence type="ECO:0000313" key="1">
    <source>
        <dbReference type="EMBL" id="KAF2548216.1"/>
    </source>
</evidence>
<name>A0A8S9GUE8_BRACR</name>
<dbReference type="EMBL" id="QGKY02001925">
    <property type="protein sequence ID" value="KAF2548216.1"/>
    <property type="molecule type" value="Genomic_DNA"/>
</dbReference>
<reference evidence="1" key="1">
    <citation type="submission" date="2019-12" db="EMBL/GenBank/DDBJ databases">
        <title>Genome sequencing and annotation of Brassica cretica.</title>
        <authorList>
            <person name="Studholme D.J."/>
            <person name="Sarris P.F."/>
        </authorList>
    </citation>
    <scope>NUCLEOTIDE SEQUENCE</scope>
    <source>
        <strain evidence="1">PFS-102/07</strain>
        <tissue evidence="1">Leaf</tissue>
    </source>
</reference>
<accession>A0A8S9GUE8</accession>
<comment type="caution">
    <text evidence="1">The sequence shown here is derived from an EMBL/GenBank/DDBJ whole genome shotgun (WGS) entry which is preliminary data.</text>
</comment>
<organism evidence="1">
    <name type="scientific">Brassica cretica</name>
    <name type="common">Mustard</name>
    <dbReference type="NCBI Taxonomy" id="69181"/>
    <lineage>
        <taxon>Eukaryota</taxon>
        <taxon>Viridiplantae</taxon>
        <taxon>Streptophyta</taxon>
        <taxon>Embryophyta</taxon>
        <taxon>Tracheophyta</taxon>
        <taxon>Spermatophyta</taxon>
        <taxon>Magnoliopsida</taxon>
        <taxon>eudicotyledons</taxon>
        <taxon>Gunneridae</taxon>
        <taxon>Pentapetalae</taxon>
        <taxon>rosids</taxon>
        <taxon>malvids</taxon>
        <taxon>Brassicales</taxon>
        <taxon>Brassicaceae</taxon>
        <taxon>Brassiceae</taxon>
        <taxon>Brassica</taxon>
    </lineage>
</organism>